<keyword evidence="2" id="KW-1185">Reference proteome</keyword>
<comment type="caution">
    <text evidence="1">The sequence shown here is derived from an EMBL/GenBank/DDBJ whole genome shotgun (WGS) entry which is preliminary data.</text>
</comment>
<dbReference type="SMART" id="SM00855">
    <property type="entry name" value="PGAM"/>
    <property type="match status" value="1"/>
</dbReference>
<gene>
    <name evidence="1" type="ORF">AN964_22480</name>
</gene>
<dbReference type="STRING" id="157838.AN964_22480"/>
<sequence>MSKTIYLVRHCKAEGQAFDAKLTPTGMKQSELLTEFLYDKQINSIVSSPYKRAVDSIKPLAKRLNLPINEDNRLGERVLSSLERDDYLEMLENSFKDLDICYEGGESSRQAMNRAIGVIEDVLKGSANNIVIATHGNLMSLILKHYEPSFGFKEWKSLSNPDVYCLKFEGDSPQIVRIWQETIALPLSEVFYGN</sequence>
<dbReference type="GO" id="GO:0016791">
    <property type="term" value="F:phosphatase activity"/>
    <property type="evidence" value="ECO:0007669"/>
    <property type="project" value="TreeGrafter"/>
</dbReference>
<dbReference type="PANTHER" id="PTHR48100">
    <property type="entry name" value="BROAD-SPECIFICITY PHOSPHATASE YOR283W-RELATED"/>
    <property type="match status" value="1"/>
</dbReference>
<evidence type="ECO:0000313" key="1">
    <source>
        <dbReference type="EMBL" id="KQL50430.1"/>
    </source>
</evidence>
<dbReference type="CDD" id="cd07067">
    <property type="entry name" value="HP_PGM_like"/>
    <property type="match status" value="1"/>
</dbReference>
<evidence type="ECO:0000313" key="2">
    <source>
        <dbReference type="Proteomes" id="UP000051888"/>
    </source>
</evidence>
<name>A0A0Q3T8W2_9BACI</name>
<dbReference type="EMBL" id="LJJC01000015">
    <property type="protein sequence ID" value="KQL50430.1"/>
    <property type="molecule type" value="Genomic_DNA"/>
</dbReference>
<dbReference type="RefSeq" id="WP_055742039.1">
    <property type="nucleotide sequence ID" value="NZ_JAAIWL010000062.1"/>
</dbReference>
<protein>
    <submittedName>
        <fullName evidence="1">Phosphoglycerate mutase</fullName>
    </submittedName>
</protein>
<dbReference type="PATRIC" id="fig|157838.3.peg.4930"/>
<dbReference type="InterPro" id="IPR013078">
    <property type="entry name" value="His_Pase_superF_clade-1"/>
</dbReference>
<dbReference type="GO" id="GO:0005737">
    <property type="term" value="C:cytoplasm"/>
    <property type="evidence" value="ECO:0007669"/>
    <property type="project" value="TreeGrafter"/>
</dbReference>
<dbReference type="InterPro" id="IPR050275">
    <property type="entry name" value="PGM_Phosphatase"/>
</dbReference>
<dbReference type="InterPro" id="IPR029033">
    <property type="entry name" value="His_PPase_superfam"/>
</dbReference>
<dbReference type="AlphaFoldDB" id="A0A0Q3T8W2"/>
<dbReference type="SUPFAM" id="SSF53254">
    <property type="entry name" value="Phosphoglycerate mutase-like"/>
    <property type="match status" value="1"/>
</dbReference>
<dbReference type="Pfam" id="PF00300">
    <property type="entry name" value="His_Phos_1"/>
    <property type="match status" value="1"/>
</dbReference>
<organism evidence="1 2">
    <name type="scientific">Heyndrickxia shackletonii</name>
    <dbReference type="NCBI Taxonomy" id="157838"/>
    <lineage>
        <taxon>Bacteria</taxon>
        <taxon>Bacillati</taxon>
        <taxon>Bacillota</taxon>
        <taxon>Bacilli</taxon>
        <taxon>Bacillales</taxon>
        <taxon>Bacillaceae</taxon>
        <taxon>Heyndrickxia</taxon>
    </lineage>
</organism>
<dbReference type="PANTHER" id="PTHR48100:SF1">
    <property type="entry name" value="HISTIDINE PHOSPHATASE FAMILY PROTEIN-RELATED"/>
    <property type="match status" value="1"/>
</dbReference>
<accession>A0A0Q3T8W2</accession>
<reference evidence="1 2" key="1">
    <citation type="submission" date="2015-09" db="EMBL/GenBank/DDBJ databases">
        <title>Genome sequencing project for genomic taxonomy and phylogenomics of Bacillus-like bacteria.</title>
        <authorList>
            <person name="Liu B."/>
            <person name="Wang J."/>
            <person name="Zhu Y."/>
            <person name="Liu G."/>
            <person name="Chen Q."/>
            <person name="Chen Z."/>
            <person name="Lan J."/>
            <person name="Che J."/>
            <person name="Ge C."/>
            <person name="Shi H."/>
            <person name="Pan Z."/>
            <person name="Liu X."/>
        </authorList>
    </citation>
    <scope>NUCLEOTIDE SEQUENCE [LARGE SCALE GENOMIC DNA]</scope>
    <source>
        <strain evidence="1 2">LMG 18435</strain>
    </source>
</reference>
<dbReference type="OrthoDB" id="512570at2"/>
<dbReference type="Proteomes" id="UP000051888">
    <property type="component" value="Unassembled WGS sequence"/>
</dbReference>
<dbReference type="Gene3D" id="3.40.50.1240">
    <property type="entry name" value="Phosphoglycerate mutase-like"/>
    <property type="match status" value="1"/>
</dbReference>
<proteinExistence type="predicted"/>